<dbReference type="SMART" id="SM00255">
    <property type="entry name" value="TIR"/>
    <property type="match status" value="1"/>
</dbReference>
<organism evidence="4 5">
    <name type="scientific">Gossypium davidsonii</name>
    <name type="common">Davidson's cotton</name>
    <name type="synonym">Gossypium klotzschianum subsp. davidsonii</name>
    <dbReference type="NCBI Taxonomy" id="34287"/>
    <lineage>
        <taxon>Eukaryota</taxon>
        <taxon>Viridiplantae</taxon>
        <taxon>Streptophyta</taxon>
        <taxon>Embryophyta</taxon>
        <taxon>Tracheophyta</taxon>
        <taxon>Spermatophyta</taxon>
        <taxon>Magnoliopsida</taxon>
        <taxon>eudicotyledons</taxon>
        <taxon>Gunneridae</taxon>
        <taxon>Pentapetalae</taxon>
        <taxon>rosids</taxon>
        <taxon>malvids</taxon>
        <taxon>Malvales</taxon>
        <taxon>Malvaceae</taxon>
        <taxon>Malvoideae</taxon>
        <taxon>Gossypium</taxon>
    </lineage>
</organism>
<dbReference type="PANTHER" id="PTHR32009">
    <property type="entry name" value="TMV RESISTANCE PROTEIN N-LIKE"/>
    <property type="match status" value="1"/>
</dbReference>
<dbReference type="Pfam" id="PF01582">
    <property type="entry name" value="TIR"/>
    <property type="match status" value="1"/>
</dbReference>
<feature type="coiled-coil region" evidence="2">
    <location>
        <begin position="234"/>
        <end position="261"/>
    </location>
</feature>
<dbReference type="GO" id="GO:0007165">
    <property type="term" value="P:signal transduction"/>
    <property type="evidence" value="ECO:0007669"/>
    <property type="project" value="InterPro"/>
</dbReference>
<dbReference type="EMBL" id="JABFAC010000007">
    <property type="protein sequence ID" value="MBA0619373.1"/>
    <property type="molecule type" value="Genomic_DNA"/>
</dbReference>
<reference evidence="4 5" key="1">
    <citation type="journal article" date="2019" name="Genome Biol. Evol.">
        <title>Insights into the evolution of the New World diploid cottons (Gossypium, subgenus Houzingenia) based on genome sequencing.</title>
        <authorList>
            <person name="Grover C.E."/>
            <person name="Arick M.A. 2nd"/>
            <person name="Thrash A."/>
            <person name="Conover J.L."/>
            <person name="Sanders W.S."/>
            <person name="Peterson D.G."/>
            <person name="Frelichowski J.E."/>
            <person name="Scheffler J.A."/>
            <person name="Scheffler B.E."/>
            <person name="Wendel J.F."/>
        </authorList>
    </citation>
    <scope>NUCLEOTIDE SEQUENCE [LARGE SCALE GENOMIC DNA]</scope>
    <source>
        <strain evidence="4">27</strain>
        <tissue evidence="4">Leaf</tissue>
    </source>
</reference>
<name>A0A7J8S0I9_GOSDV</name>
<dbReference type="Gene3D" id="3.40.50.10140">
    <property type="entry name" value="Toll/interleukin-1 receptor homology (TIR) domain"/>
    <property type="match status" value="1"/>
</dbReference>
<feature type="domain" description="TIR" evidence="3">
    <location>
        <begin position="156"/>
        <end position="268"/>
    </location>
</feature>
<evidence type="ECO:0000313" key="5">
    <source>
        <dbReference type="Proteomes" id="UP000593561"/>
    </source>
</evidence>
<evidence type="ECO:0000256" key="1">
    <source>
        <dbReference type="ARBA" id="ARBA00023027"/>
    </source>
</evidence>
<dbReference type="InterPro" id="IPR000157">
    <property type="entry name" value="TIR_dom"/>
</dbReference>
<comment type="caution">
    <text evidence="4">The sequence shown here is derived from an EMBL/GenBank/DDBJ whole genome shotgun (WGS) entry which is preliminary data.</text>
</comment>
<sequence length="276" mass="31530">GYQICVFKHVPKQANGVAHLLGTEGLKRDEETYLVGAVPSYAKVAAEEDRQQLGLLCPAVSTEDWCFEVMQSLARPEGFLPVASERSRADILWLSTKQRRHLKGFAFSDNGLANKDDSSIRITSPLTIQKDNEWIGVASRGIFDIDDASKDMEAIHFTANIHCRKVGEAGCNMLELSFTTQLVRILKVKKCETYAFSGWCLEELAEIVKQKNDKGRKVFPIFYNVDPSDLRKQKEKVEEAFAKHEERYKEDRDKIQRWRNALIQVANIKGWHLKNR</sequence>
<evidence type="ECO:0000313" key="4">
    <source>
        <dbReference type="EMBL" id="MBA0619373.1"/>
    </source>
</evidence>
<feature type="non-terminal residue" evidence="4">
    <location>
        <position position="1"/>
    </location>
</feature>
<evidence type="ECO:0000259" key="3">
    <source>
        <dbReference type="SMART" id="SM00255"/>
    </source>
</evidence>
<keyword evidence="1" id="KW-0520">NAD</keyword>
<gene>
    <name evidence="4" type="ORF">Godav_028557</name>
</gene>
<dbReference type="SUPFAM" id="SSF52200">
    <property type="entry name" value="Toll/Interleukin receptor TIR domain"/>
    <property type="match status" value="1"/>
</dbReference>
<accession>A0A7J8S0I9</accession>
<proteinExistence type="predicted"/>
<dbReference type="AlphaFoldDB" id="A0A7J8S0I9"/>
<keyword evidence="5" id="KW-1185">Reference proteome</keyword>
<protein>
    <recommendedName>
        <fullName evidence="3">TIR domain-containing protein</fullName>
    </recommendedName>
</protein>
<keyword evidence="2" id="KW-0175">Coiled coil</keyword>
<evidence type="ECO:0000256" key="2">
    <source>
        <dbReference type="SAM" id="Coils"/>
    </source>
</evidence>
<dbReference type="Proteomes" id="UP000593561">
    <property type="component" value="Unassembled WGS sequence"/>
</dbReference>
<dbReference type="InterPro" id="IPR035897">
    <property type="entry name" value="Toll_tir_struct_dom_sf"/>
</dbReference>
<dbReference type="PANTHER" id="PTHR32009:SF121">
    <property type="entry name" value="SIMILAR TO PART OF DISEASE RESISTANCE PROTEIN-RELATED"/>
    <property type="match status" value="1"/>
</dbReference>